<comment type="caution">
    <text evidence="2">The sequence shown here is derived from an EMBL/GenBank/DDBJ whole genome shotgun (WGS) entry which is preliminary data.</text>
</comment>
<protein>
    <submittedName>
        <fullName evidence="2">Uncharacterized protein</fullName>
    </submittedName>
</protein>
<sequence>MVLLTSFSDYGVSDLRRQTTISPTSVSHRQRYVRPQLPADYGPSDLLHRLQSFQTPSPNNGLSDLCRQSTTVLPTSFTNYDPFDNLHPTTVNVIEQRSDIQSQIGHTSLVDSLSLFYTVSSVGQVGSNRQNNNQFEFQTKNGQESISIVHSNHSQIALDLPLIYWSCHSQKILNRPLISHGGGRSQEEEEGRAQAKKRRKSSSATRLLLDHRRTSPCLKVTPNFRPSAD</sequence>
<evidence type="ECO:0000313" key="3">
    <source>
        <dbReference type="Proteomes" id="UP001552299"/>
    </source>
</evidence>
<dbReference type="Proteomes" id="UP001552299">
    <property type="component" value="Unassembled WGS sequence"/>
</dbReference>
<gene>
    <name evidence="2" type="ORF">M5K25_025793</name>
</gene>
<dbReference type="AlphaFoldDB" id="A0ABD0UA90"/>
<proteinExistence type="predicted"/>
<organism evidence="2 3">
    <name type="scientific">Dendrobium thyrsiflorum</name>
    <name type="common">Pinecone-like raceme dendrobium</name>
    <name type="synonym">Orchid</name>
    <dbReference type="NCBI Taxonomy" id="117978"/>
    <lineage>
        <taxon>Eukaryota</taxon>
        <taxon>Viridiplantae</taxon>
        <taxon>Streptophyta</taxon>
        <taxon>Embryophyta</taxon>
        <taxon>Tracheophyta</taxon>
        <taxon>Spermatophyta</taxon>
        <taxon>Magnoliopsida</taxon>
        <taxon>Liliopsida</taxon>
        <taxon>Asparagales</taxon>
        <taxon>Orchidaceae</taxon>
        <taxon>Epidendroideae</taxon>
        <taxon>Malaxideae</taxon>
        <taxon>Dendrobiinae</taxon>
        <taxon>Dendrobium</taxon>
    </lineage>
</organism>
<name>A0ABD0UA90_DENTH</name>
<keyword evidence="3" id="KW-1185">Reference proteome</keyword>
<evidence type="ECO:0000313" key="2">
    <source>
        <dbReference type="EMBL" id="KAL0907236.1"/>
    </source>
</evidence>
<feature type="region of interest" description="Disordered" evidence="1">
    <location>
        <begin position="176"/>
        <end position="229"/>
    </location>
</feature>
<reference evidence="2 3" key="1">
    <citation type="journal article" date="2024" name="Plant Biotechnol. J.">
        <title>Dendrobium thyrsiflorum genome and its molecular insights into genes involved in important horticultural traits.</title>
        <authorList>
            <person name="Chen B."/>
            <person name="Wang J.Y."/>
            <person name="Zheng P.J."/>
            <person name="Li K.L."/>
            <person name="Liang Y.M."/>
            <person name="Chen X.F."/>
            <person name="Zhang C."/>
            <person name="Zhao X."/>
            <person name="He X."/>
            <person name="Zhang G.Q."/>
            <person name="Liu Z.J."/>
            <person name="Xu Q."/>
        </authorList>
    </citation>
    <scope>NUCLEOTIDE SEQUENCE [LARGE SCALE GENOMIC DNA]</scope>
    <source>
        <strain evidence="2">GZMU011</strain>
    </source>
</reference>
<accession>A0ABD0UA90</accession>
<evidence type="ECO:0000256" key="1">
    <source>
        <dbReference type="SAM" id="MobiDB-lite"/>
    </source>
</evidence>
<dbReference type="EMBL" id="JANQDX010000018">
    <property type="protein sequence ID" value="KAL0907236.1"/>
    <property type="molecule type" value="Genomic_DNA"/>
</dbReference>